<feature type="compositionally biased region" description="Basic and acidic residues" evidence="1">
    <location>
        <begin position="21"/>
        <end position="35"/>
    </location>
</feature>
<proteinExistence type="predicted"/>
<feature type="compositionally biased region" description="Polar residues" evidence="1">
    <location>
        <begin position="221"/>
        <end position="232"/>
    </location>
</feature>
<reference evidence="2" key="3">
    <citation type="submission" date="2022-06" db="UniProtKB">
        <authorList>
            <consortium name="EnsemblPlants"/>
        </authorList>
    </citation>
    <scope>IDENTIFICATION</scope>
</reference>
<dbReference type="EnsemblPlants" id="TuG1812G0200004767.01.T02">
    <property type="protein sequence ID" value="TuG1812G0200004767.01.T02.cds289914"/>
    <property type="gene ID" value="TuG1812G0200004767.01"/>
</dbReference>
<feature type="region of interest" description="Disordered" evidence="1">
    <location>
        <begin position="14"/>
        <end position="35"/>
    </location>
</feature>
<evidence type="ECO:0000313" key="3">
    <source>
        <dbReference type="Proteomes" id="UP000015106"/>
    </source>
</evidence>
<evidence type="ECO:0000313" key="2">
    <source>
        <dbReference type="EnsemblPlants" id="TuG1812G0200004767.01.T01.cds289914"/>
    </source>
</evidence>
<keyword evidence="3" id="KW-1185">Reference proteome</keyword>
<sequence>MEAGVAEALEAVEGGLEEAVGGERGDDGVEGLGERGWLRVQEGVVEERHEVGGVGGRRQTRGHDEGQIIGGHEPGLVAGPADEREERGGVGGGEGVGGEEEERGVGLGGERGERGGEGRPRAVAERERGEAGRRGGARERVGGGAGEDGGVGARHRGARPGRGREDLPRLVQVVHRVYPFDARRRLGREPARGERQGQRRRAAAEVGEPGAEEHIWRGLSQALSPSRRFGSS</sequence>
<organism evidence="2 3">
    <name type="scientific">Triticum urartu</name>
    <name type="common">Red wild einkorn</name>
    <name type="synonym">Crithodium urartu</name>
    <dbReference type="NCBI Taxonomy" id="4572"/>
    <lineage>
        <taxon>Eukaryota</taxon>
        <taxon>Viridiplantae</taxon>
        <taxon>Streptophyta</taxon>
        <taxon>Embryophyta</taxon>
        <taxon>Tracheophyta</taxon>
        <taxon>Spermatophyta</taxon>
        <taxon>Magnoliopsida</taxon>
        <taxon>Liliopsida</taxon>
        <taxon>Poales</taxon>
        <taxon>Poaceae</taxon>
        <taxon>BOP clade</taxon>
        <taxon>Pooideae</taxon>
        <taxon>Triticodae</taxon>
        <taxon>Triticeae</taxon>
        <taxon>Triticinae</taxon>
        <taxon>Triticum</taxon>
    </lineage>
</organism>
<reference evidence="3" key="1">
    <citation type="journal article" date="2013" name="Nature">
        <title>Draft genome of the wheat A-genome progenitor Triticum urartu.</title>
        <authorList>
            <person name="Ling H.Q."/>
            <person name="Zhao S."/>
            <person name="Liu D."/>
            <person name="Wang J."/>
            <person name="Sun H."/>
            <person name="Zhang C."/>
            <person name="Fan H."/>
            <person name="Li D."/>
            <person name="Dong L."/>
            <person name="Tao Y."/>
            <person name="Gao C."/>
            <person name="Wu H."/>
            <person name="Li Y."/>
            <person name="Cui Y."/>
            <person name="Guo X."/>
            <person name="Zheng S."/>
            <person name="Wang B."/>
            <person name="Yu K."/>
            <person name="Liang Q."/>
            <person name="Yang W."/>
            <person name="Lou X."/>
            <person name="Chen J."/>
            <person name="Feng M."/>
            <person name="Jian J."/>
            <person name="Zhang X."/>
            <person name="Luo G."/>
            <person name="Jiang Y."/>
            <person name="Liu J."/>
            <person name="Wang Z."/>
            <person name="Sha Y."/>
            <person name="Zhang B."/>
            <person name="Wu H."/>
            <person name="Tang D."/>
            <person name="Shen Q."/>
            <person name="Xue P."/>
            <person name="Zou S."/>
            <person name="Wang X."/>
            <person name="Liu X."/>
            <person name="Wang F."/>
            <person name="Yang Y."/>
            <person name="An X."/>
            <person name="Dong Z."/>
            <person name="Zhang K."/>
            <person name="Zhang X."/>
            <person name="Luo M.C."/>
            <person name="Dvorak J."/>
            <person name="Tong Y."/>
            <person name="Wang J."/>
            <person name="Yang H."/>
            <person name="Li Z."/>
            <person name="Wang D."/>
            <person name="Zhang A."/>
            <person name="Wang J."/>
        </authorList>
    </citation>
    <scope>NUCLEOTIDE SEQUENCE</scope>
    <source>
        <strain evidence="3">cv. G1812</strain>
    </source>
</reference>
<accession>A0A8R7TLJ0</accession>
<feature type="compositionally biased region" description="Gly residues" evidence="1">
    <location>
        <begin position="142"/>
        <end position="152"/>
    </location>
</feature>
<dbReference type="Gramene" id="TuG1812G0200004767.01.T02">
    <property type="protein sequence ID" value="TuG1812G0200004767.01.T02.cds289914"/>
    <property type="gene ID" value="TuG1812G0200004767.01"/>
</dbReference>
<protein>
    <submittedName>
        <fullName evidence="2">Uncharacterized protein</fullName>
    </submittedName>
</protein>
<feature type="compositionally biased region" description="Basic and acidic residues" evidence="1">
    <location>
        <begin position="183"/>
        <end position="197"/>
    </location>
</feature>
<dbReference type="Gramene" id="TuG1812G0200004767.01.T01">
    <property type="protein sequence ID" value="TuG1812G0200004767.01.T01.cds289914"/>
    <property type="gene ID" value="TuG1812G0200004767.01"/>
</dbReference>
<name>A0A8R7TLJ0_TRIUA</name>
<feature type="region of interest" description="Disordered" evidence="1">
    <location>
        <begin position="48"/>
        <end position="168"/>
    </location>
</feature>
<dbReference type="AlphaFoldDB" id="A0A8R7TLJ0"/>
<evidence type="ECO:0000256" key="1">
    <source>
        <dbReference type="SAM" id="MobiDB-lite"/>
    </source>
</evidence>
<dbReference type="Proteomes" id="UP000015106">
    <property type="component" value="Chromosome 2"/>
</dbReference>
<dbReference type="EnsemblPlants" id="TuG1812G0200004767.01.T01">
    <property type="protein sequence ID" value="TuG1812G0200004767.01.T01.cds289914"/>
    <property type="gene ID" value="TuG1812G0200004767.01"/>
</dbReference>
<feature type="region of interest" description="Disordered" evidence="1">
    <location>
        <begin position="183"/>
        <end position="232"/>
    </location>
</feature>
<reference evidence="2" key="2">
    <citation type="submission" date="2018-03" db="EMBL/GenBank/DDBJ databases">
        <title>The Triticum urartu genome reveals the dynamic nature of wheat genome evolution.</title>
        <authorList>
            <person name="Ling H."/>
            <person name="Ma B."/>
            <person name="Shi X."/>
            <person name="Liu H."/>
            <person name="Dong L."/>
            <person name="Sun H."/>
            <person name="Cao Y."/>
            <person name="Gao Q."/>
            <person name="Zheng S."/>
            <person name="Li Y."/>
            <person name="Yu Y."/>
            <person name="Du H."/>
            <person name="Qi M."/>
            <person name="Li Y."/>
            <person name="Yu H."/>
            <person name="Cui Y."/>
            <person name="Wang N."/>
            <person name="Chen C."/>
            <person name="Wu H."/>
            <person name="Zhao Y."/>
            <person name="Zhang J."/>
            <person name="Li Y."/>
            <person name="Zhou W."/>
            <person name="Zhang B."/>
            <person name="Hu W."/>
            <person name="Eijk M."/>
            <person name="Tang J."/>
            <person name="Witsenboer H."/>
            <person name="Zhao S."/>
            <person name="Li Z."/>
            <person name="Zhang A."/>
            <person name="Wang D."/>
            <person name="Liang C."/>
        </authorList>
    </citation>
    <scope>NUCLEOTIDE SEQUENCE [LARGE SCALE GENOMIC DNA]</scope>
    <source>
        <strain evidence="2">cv. G1812</strain>
    </source>
</reference>
<feature type="compositionally biased region" description="Basic and acidic residues" evidence="1">
    <location>
        <begin position="110"/>
        <end position="141"/>
    </location>
</feature>